<evidence type="ECO:0000313" key="4">
    <source>
        <dbReference type="EMBL" id="AXQ55146.1"/>
    </source>
</evidence>
<dbReference type="GO" id="GO:0043916">
    <property type="term" value="F:DNA-7-methylguanine glycosylase activity"/>
    <property type="evidence" value="ECO:0007669"/>
    <property type="project" value="TreeGrafter"/>
</dbReference>
<dbReference type="GO" id="GO:0006307">
    <property type="term" value="P:DNA alkylation repair"/>
    <property type="evidence" value="ECO:0007669"/>
    <property type="project" value="TreeGrafter"/>
</dbReference>
<dbReference type="InterPro" id="IPR011257">
    <property type="entry name" value="DNA_glycosylase"/>
</dbReference>
<proteinExistence type="predicted"/>
<reference evidence="4 5" key="1">
    <citation type="submission" date="2018-08" db="EMBL/GenBank/DDBJ databases">
        <authorList>
            <person name="Ferrada E.E."/>
            <person name="Latorre B.A."/>
        </authorList>
    </citation>
    <scope>NUCLEOTIDE SEQUENCE [LARGE SCALE GENOMIC DNA]</scope>
    <source>
        <strain evidence="4 5">VK-A60T</strain>
    </source>
</reference>
<keyword evidence="1" id="KW-0227">DNA damage</keyword>
<evidence type="ECO:0000256" key="3">
    <source>
        <dbReference type="SAM" id="MobiDB-lite"/>
    </source>
</evidence>
<sequence length="368" mass="39938">MATRTPSFLAPRASTLWRMAGRFPPRPRAPYGTSAGTPCPDTRPDPTGARTFRAATRAAAAAKPETPARSRTWTPPYPADLGLILGVLRRGPGDPAFRLTQDRAVWRASRTPEGPATLRVALRAGRAEATAWGPGADWFLDRLPELLGAADAPEAFAPRHRLVADSARRATGLRLTRTGLVLESLIPSVLEQKVTADEAYRAWRRLLTRHGEPAPGPAPERMAVMPDPRSWSLIPSWEWHRAGVDDKRAATILRAVRLHSRLERAAALPPEKAAALLEAVPGIGPWTSAEVVQRTHGAPDAITTGDLHLPGTIGYALTGDRTTDDAAMLELLAPYAGQRHRAARLILLAGRVPPRRTPKMPYSDISRL</sequence>
<dbReference type="SUPFAM" id="SSF48150">
    <property type="entry name" value="DNA-glycosylase"/>
    <property type="match status" value="1"/>
</dbReference>
<dbReference type="KEGG" id="sky:D0C37_11395"/>
<keyword evidence="2" id="KW-0234">DNA repair</keyword>
<dbReference type="PANTHER" id="PTHR43003:SF6">
    <property type="entry name" value="DNA GLYCOSYLASE"/>
    <property type="match status" value="1"/>
</dbReference>
<dbReference type="GO" id="GO:0005737">
    <property type="term" value="C:cytoplasm"/>
    <property type="evidence" value="ECO:0007669"/>
    <property type="project" value="TreeGrafter"/>
</dbReference>
<dbReference type="InterPro" id="IPR051912">
    <property type="entry name" value="Alkylbase_DNA_Glycosylase/TA"/>
</dbReference>
<evidence type="ECO:0000256" key="2">
    <source>
        <dbReference type="ARBA" id="ARBA00023204"/>
    </source>
</evidence>
<dbReference type="Gene3D" id="1.10.340.30">
    <property type="entry name" value="Hypothetical protein, domain 2"/>
    <property type="match status" value="1"/>
</dbReference>
<evidence type="ECO:0000256" key="1">
    <source>
        <dbReference type="ARBA" id="ARBA00022763"/>
    </source>
</evidence>
<dbReference type="GO" id="GO:0006285">
    <property type="term" value="P:base-excision repair, AP site formation"/>
    <property type="evidence" value="ECO:0007669"/>
    <property type="project" value="TreeGrafter"/>
</dbReference>
<dbReference type="AlphaFoldDB" id="A0A385D9X6"/>
<accession>A0A385D9X6</accession>
<dbReference type="GO" id="GO:0008725">
    <property type="term" value="F:DNA-3-methyladenine glycosylase activity"/>
    <property type="evidence" value="ECO:0007669"/>
    <property type="project" value="TreeGrafter"/>
</dbReference>
<evidence type="ECO:0000313" key="5">
    <source>
        <dbReference type="Proteomes" id="UP000259636"/>
    </source>
</evidence>
<feature type="region of interest" description="Disordered" evidence="3">
    <location>
        <begin position="21"/>
        <end position="45"/>
    </location>
</feature>
<protein>
    <submittedName>
        <fullName evidence="4">DNA-3-methyladenine glycosylase 2 family protein</fullName>
    </submittedName>
</protein>
<dbReference type="PANTHER" id="PTHR43003">
    <property type="entry name" value="DNA-3-METHYLADENINE GLYCOSYLASE"/>
    <property type="match status" value="1"/>
</dbReference>
<name>A0A385D9X6_9ACTN</name>
<gene>
    <name evidence="4" type="ORF">D0C37_11395</name>
</gene>
<dbReference type="Proteomes" id="UP000259636">
    <property type="component" value="Chromosome"/>
</dbReference>
<dbReference type="GO" id="GO:0032131">
    <property type="term" value="F:alkylated DNA binding"/>
    <property type="evidence" value="ECO:0007669"/>
    <property type="project" value="TreeGrafter"/>
</dbReference>
<organism evidence="4 5">
    <name type="scientific">Streptomyces koyangensis</name>
    <dbReference type="NCBI Taxonomy" id="188770"/>
    <lineage>
        <taxon>Bacteria</taxon>
        <taxon>Bacillati</taxon>
        <taxon>Actinomycetota</taxon>
        <taxon>Actinomycetes</taxon>
        <taxon>Kitasatosporales</taxon>
        <taxon>Streptomycetaceae</taxon>
        <taxon>Streptomyces</taxon>
        <taxon>Streptomyces aurantiacus group</taxon>
    </lineage>
</organism>
<dbReference type="GO" id="GO:0032993">
    <property type="term" value="C:protein-DNA complex"/>
    <property type="evidence" value="ECO:0007669"/>
    <property type="project" value="TreeGrafter"/>
</dbReference>
<dbReference type="EMBL" id="CP031742">
    <property type="protein sequence ID" value="AXQ55146.1"/>
    <property type="molecule type" value="Genomic_DNA"/>
</dbReference>